<accession>A0A9D1R3X8</accession>
<dbReference type="PANTHER" id="PTHR28259:SF1">
    <property type="entry name" value="FLUORIDE EXPORT PROTEIN 1-RELATED"/>
    <property type="match status" value="1"/>
</dbReference>
<feature type="binding site" evidence="11">
    <location>
        <position position="74"/>
    </location>
    <ligand>
        <name>Na(+)</name>
        <dbReference type="ChEBI" id="CHEBI:29101"/>
        <note>structural</note>
    </ligand>
</feature>
<evidence type="ECO:0000313" key="12">
    <source>
        <dbReference type="EMBL" id="HIW79657.1"/>
    </source>
</evidence>
<organism evidence="12 13">
    <name type="scientific">Candidatus Bilophila faecipullorum</name>
    <dbReference type="NCBI Taxonomy" id="2838482"/>
    <lineage>
        <taxon>Bacteria</taxon>
        <taxon>Pseudomonadati</taxon>
        <taxon>Thermodesulfobacteriota</taxon>
        <taxon>Desulfovibrionia</taxon>
        <taxon>Desulfovibrionales</taxon>
        <taxon>Desulfovibrionaceae</taxon>
        <taxon>Bilophila</taxon>
    </lineage>
</organism>
<dbReference type="GO" id="GO:0046872">
    <property type="term" value="F:metal ion binding"/>
    <property type="evidence" value="ECO:0007669"/>
    <property type="project" value="UniProtKB-KW"/>
</dbReference>
<comment type="similarity">
    <text evidence="9 11">Belongs to the fluoride channel Fluc/FEX (TC 1.A.43) family.</text>
</comment>
<reference evidence="12" key="2">
    <citation type="submission" date="2021-04" db="EMBL/GenBank/DDBJ databases">
        <authorList>
            <person name="Gilroy R."/>
        </authorList>
    </citation>
    <scope>NUCLEOTIDE SEQUENCE</scope>
    <source>
        <strain evidence="12">ChiSxjej5B17-1746</strain>
    </source>
</reference>
<keyword evidence="2 11" id="KW-1003">Cell membrane</keyword>
<feature type="transmembrane region" description="Helical" evidence="11">
    <location>
        <begin position="102"/>
        <end position="120"/>
    </location>
</feature>
<dbReference type="HAMAP" id="MF_00454">
    <property type="entry name" value="FluC"/>
    <property type="match status" value="1"/>
</dbReference>
<keyword evidence="11" id="KW-0915">Sodium</keyword>
<evidence type="ECO:0000313" key="13">
    <source>
        <dbReference type="Proteomes" id="UP000824264"/>
    </source>
</evidence>
<evidence type="ECO:0000256" key="9">
    <source>
        <dbReference type="ARBA" id="ARBA00035120"/>
    </source>
</evidence>
<keyword evidence="7 11" id="KW-0472">Membrane</keyword>
<dbReference type="EMBL" id="DXGI01000408">
    <property type="protein sequence ID" value="HIW79657.1"/>
    <property type="molecule type" value="Genomic_DNA"/>
</dbReference>
<keyword evidence="11" id="KW-0479">Metal-binding</keyword>
<protein>
    <recommendedName>
        <fullName evidence="11">Fluoride-specific ion channel FluC</fullName>
    </recommendedName>
</protein>
<dbReference type="Proteomes" id="UP000824264">
    <property type="component" value="Unassembled WGS sequence"/>
</dbReference>
<feature type="transmembrane region" description="Helical" evidence="11">
    <location>
        <begin position="32"/>
        <end position="50"/>
    </location>
</feature>
<comment type="subcellular location">
    <subcellularLocation>
        <location evidence="1 11">Cell membrane</location>
        <topology evidence="1 11">Multi-pass membrane protein</topology>
    </subcellularLocation>
</comment>
<keyword evidence="6 11" id="KW-0406">Ion transport</keyword>
<evidence type="ECO:0000256" key="1">
    <source>
        <dbReference type="ARBA" id="ARBA00004651"/>
    </source>
</evidence>
<name>A0A9D1R3X8_9BACT</name>
<evidence type="ECO:0000256" key="3">
    <source>
        <dbReference type="ARBA" id="ARBA00022519"/>
    </source>
</evidence>
<dbReference type="GO" id="GO:0140114">
    <property type="term" value="P:cellular detoxification of fluoride"/>
    <property type="evidence" value="ECO:0007669"/>
    <property type="project" value="UniProtKB-UniRule"/>
</dbReference>
<feature type="binding site" evidence="11">
    <location>
        <position position="77"/>
    </location>
    <ligand>
        <name>Na(+)</name>
        <dbReference type="ChEBI" id="CHEBI:29101"/>
        <note>structural</note>
    </ligand>
</feature>
<gene>
    <name evidence="11" type="primary">fluC</name>
    <name evidence="11" type="synonym">crcB</name>
    <name evidence="12" type="ORF">H9874_11025</name>
</gene>
<dbReference type="GO" id="GO:0062054">
    <property type="term" value="F:fluoride channel activity"/>
    <property type="evidence" value="ECO:0007669"/>
    <property type="project" value="UniProtKB-UniRule"/>
</dbReference>
<comment type="activity regulation">
    <text evidence="11">Na(+) is not transported, but it plays an essential structural role and its presence is essential for fluoride channel function.</text>
</comment>
<comment type="caution">
    <text evidence="12">The sequence shown here is derived from an EMBL/GenBank/DDBJ whole genome shotgun (WGS) entry which is preliminary data.</text>
</comment>
<evidence type="ECO:0000256" key="2">
    <source>
        <dbReference type="ARBA" id="ARBA00022475"/>
    </source>
</evidence>
<evidence type="ECO:0000256" key="4">
    <source>
        <dbReference type="ARBA" id="ARBA00022692"/>
    </source>
</evidence>
<keyword evidence="5 11" id="KW-1133">Transmembrane helix</keyword>
<sequence>MAWLQAAGVLCGGAAGAACRFALGLTLANGWLPWGILTANVLGCLLMGVLQGVMRRLDRPFVVGYCLLGTGFLGGFTTFSSFAVDTILLWHDGHGTLAGLNVALNLFLGVGAVGAGYGLAMRFPRRV</sequence>
<proteinExistence type="inferred from homology"/>
<dbReference type="AlphaFoldDB" id="A0A9D1R3X8"/>
<comment type="catalytic activity">
    <reaction evidence="10">
        <text>fluoride(in) = fluoride(out)</text>
        <dbReference type="Rhea" id="RHEA:76159"/>
        <dbReference type="ChEBI" id="CHEBI:17051"/>
    </reaction>
    <physiologicalReaction direction="left-to-right" evidence="10">
        <dbReference type="Rhea" id="RHEA:76160"/>
    </physiologicalReaction>
</comment>
<evidence type="ECO:0000256" key="8">
    <source>
        <dbReference type="ARBA" id="ARBA00023303"/>
    </source>
</evidence>
<dbReference type="GO" id="GO:0005886">
    <property type="term" value="C:plasma membrane"/>
    <property type="evidence" value="ECO:0007669"/>
    <property type="project" value="UniProtKB-SubCell"/>
</dbReference>
<keyword evidence="8 11" id="KW-0407">Ion channel</keyword>
<evidence type="ECO:0000256" key="11">
    <source>
        <dbReference type="HAMAP-Rule" id="MF_00454"/>
    </source>
</evidence>
<feature type="transmembrane region" description="Helical" evidence="11">
    <location>
        <begin position="62"/>
        <end position="90"/>
    </location>
</feature>
<evidence type="ECO:0000256" key="10">
    <source>
        <dbReference type="ARBA" id="ARBA00035585"/>
    </source>
</evidence>
<reference evidence="12" key="1">
    <citation type="journal article" date="2021" name="PeerJ">
        <title>Extensive microbial diversity within the chicken gut microbiome revealed by metagenomics and culture.</title>
        <authorList>
            <person name="Gilroy R."/>
            <person name="Ravi A."/>
            <person name="Getino M."/>
            <person name="Pursley I."/>
            <person name="Horton D.L."/>
            <person name="Alikhan N.F."/>
            <person name="Baker D."/>
            <person name="Gharbi K."/>
            <person name="Hall N."/>
            <person name="Watson M."/>
            <person name="Adriaenssens E.M."/>
            <person name="Foster-Nyarko E."/>
            <person name="Jarju S."/>
            <person name="Secka A."/>
            <person name="Antonio M."/>
            <person name="Oren A."/>
            <person name="Chaudhuri R.R."/>
            <person name="La Ragione R."/>
            <person name="Hildebrand F."/>
            <person name="Pallen M.J."/>
        </authorList>
    </citation>
    <scope>NUCLEOTIDE SEQUENCE</scope>
    <source>
        <strain evidence="12">ChiSxjej5B17-1746</strain>
    </source>
</reference>
<keyword evidence="3" id="KW-0997">Cell inner membrane</keyword>
<evidence type="ECO:0000256" key="5">
    <source>
        <dbReference type="ARBA" id="ARBA00022989"/>
    </source>
</evidence>
<dbReference type="InterPro" id="IPR003691">
    <property type="entry name" value="FluC"/>
</dbReference>
<dbReference type="PANTHER" id="PTHR28259">
    <property type="entry name" value="FLUORIDE EXPORT PROTEIN 1-RELATED"/>
    <property type="match status" value="1"/>
</dbReference>
<dbReference type="Pfam" id="PF02537">
    <property type="entry name" value="CRCB"/>
    <property type="match status" value="1"/>
</dbReference>
<keyword evidence="4 11" id="KW-0812">Transmembrane</keyword>
<evidence type="ECO:0000256" key="6">
    <source>
        <dbReference type="ARBA" id="ARBA00023065"/>
    </source>
</evidence>
<comment type="function">
    <text evidence="11">Fluoride-specific ion channel. Important for reducing fluoride concentration in the cell, thus reducing its toxicity.</text>
</comment>
<evidence type="ECO:0000256" key="7">
    <source>
        <dbReference type="ARBA" id="ARBA00023136"/>
    </source>
</evidence>
<keyword evidence="11" id="KW-0813">Transport</keyword>